<dbReference type="Gene3D" id="2.60.40.10">
    <property type="entry name" value="Immunoglobulins"/>
    <property type="match status" value="1"/>
</dbReference>
<dbReference type="InterPro" id="IPR013783">
    <property type="entry name" value="Ig-like_fold"/>
</dbReference>
<feature type="region of interest" description="Disordered" evidence="1">
    <location>
        <begin position="189"/>
        <end position="216"/>
    </location>
</feature>
<name>A0A158QJ76_RODNA</name>
<feature type="region of interest" description="Disordered" evidence="1">
    <location>
        <begin position="420"/>
        <end position="448"/>
    </location>
</feature>
<proteinExistence type="predicted"/>
<evidence type="ECO:0000256" key="1">
    <source>
        <dbReference type="SAM" id="MobiDB-lite"/>
    </source>
</evidence>
<feature type="compositionally biased region" description="Basic and acidic residues" evidence="1">
    <location>
        <begin position="723"/>
        <end position="737"/>
    </location>
</feature>
<feature type="region of interest" description="Disordered" evidence="1">
    <location>
        <begin position="941"/>
        <end position="999"/>
    </location>
</feature>
<feature type="region of interest" description="Disordered" evidence="1">
    <location>
        <begin position="238"/>
        <end position="310"/>
    </location>
</feature>
<feature type="region of interest" description="Disordered" evidence="1">
    <location>
        <begin position="638"/>
        <end position="662"/>
    </location>
</feature>
<sequence>LQKQTVRVFYDLEPDGQSLFEEIMKSDTETLTHFREIVDRNATKNGYVLPSYFTYSEVSHLPTTPNNKIAKIRAENDSPENRLLEFEQPLENQIIHIDPTRPDPANLRLICHLTQVERRAQVTWSYNGTPKLPLAQFNTFFDGKSARLNAKGLKPEYSGSYACEIRSPCGSSTAYTQCEVKIVTIGQTANTSNHPASPYSAPHNDRAQNHDYVYPQGNRHEYVPPGMIPVRSMVRAESLRVSTVPPQTPPPPPPPLPSLPPHLPTPPPPTNLPPPPRLSRRQTEETTTDCDEDTLPTDNYSVRANASRNTSVGQTHCYQSLPTHHECIHLTPGEYVEMRTLSDIPGHREDDEFDDIEAVYEYLIRPRSQSRRRTRSWRHPVSTYSEPRVIMINATPQHENGCQSCCCSCHRSRCMYTTPNNGYSRDHEAPRNKNVSPKRSAKRISFNPNPELCNSEQPVCESQRPVSMCIPDRISNETEETSNKFPQQPQTISCSRITQHATIKASPNKRPDASWSSGPDKNLPRDSEIQTPEAAAAAKAVIKKVLESRMAGSETIISSTKTKKPIPKPLPKKIEPIVPVPQPKPMQSVTPVEEKIPDPVMPPVIHQANQNANKPSNDVDEKAAKKRFMNALARFQTSTSKNSEMDSNKVSNGYGNVREPQPPLRYSEEVVNQTEKPPAQSWGRRSFGNAKTFLQTTQVYNISIDSHENLQRQQIPHQAENTQDERTVPQKEHQIRENSHNVTQIHRNLSVNHNEIRFKKAPGWRAKSNGSLNSISNSLSEGAPIIKSGFSRRDPSMVPFQQTALSQPSNRPQEGKGYPDDNYYKVIMLVTTFSSKFEFKSPVLEGEGTYASVGVSEPIEATMEGYNNNNNKAEPDVSGQNQVKRTYGKTVTASNPIAVYSERFGPRQSANNDTHSKWQQQRNKIFRNVSRVRSPSFSKRFSRREEKNFSEAISYPEEDETVENGNSSNLQAKNPTPFSSPNEIRSATHGIPFPDEGGFTTTDPVAFLNDYFRVSW</sequence>
<dbReference type="AlphaFoldDB" id="A0A158QJ76"/>
<dbReference type="SUPFAM" id="SSF48726">
    <property type="entry name" value="Immunoglobulin"/>
    <property type="match status" value="1"/>
</dbReference>
<feature type="domain" description="Ig-like" evidence="2">
    <location>
        <begin position="89"/>
        <end position="181"/>
    </location>
</feature>
<feature type="compositionally biased region" description="Polar residues" evidence="1">
    <location>
        <begin position="299"/>
        <end position="310"/>
    </location>
</feature>
<reference evidence="3" key="1">
    <citation type="submission" date="2016-04" db="UniProtKB">
        <authorList>
            <consortium name="WormBaseParasite"/>
        </authorList>
    </citation>
    <scope>IDENTIFICATION</scope>
</reference>
<feature type="region of interest" description="Disordered" evidence="1">
    <location>
        <begin position="715"/>
        <end position="737"/>
    </location>
</feature>
<feature type="compositionally biased region" description="Acidic residues" evidence="1">
    <location>
        <begin position="286"/>
        <end position="295"/>
    </location>
</feature>
<dbReference type="InterPro" id="IPR007110">
    <property type="entry name" value="Ig-like_dom"/>
</dbReference>
<dbReference type="PROSITE" id="PS50835">
    <property type="entry name" value="IG_LIKE"/>
    <property type="match status" value="1"/>
</dbReference>
<dbReference type="CDD" id="cd00096">
    <property type="entry name" value="Ig"/>
    <property type="match status" value="1"/>
</dbReference>
<feature type="compositionally biased region" description="Polar residues" evidence="1">
    <location>
        <begin position="963"/>
        <end position="985"/>
    </location>
</feature>
<evidence type="ECO:0000313" key="3">
    <source>
        <dbReference type="WBParaSite" id="HNAJ_0001115501-mRNA-1"/>
    </source>
</evidence>
<dbReference type="InterPro" id="IPR036179">
    <property type="entry name" value="Ig-like_dom_sf"/>
</dbReference>
<feature type="compositionally biased region" description="Pro residues" evidence="1">
    <location>
        <begin position="246"/>
        <end position="277"/>
    </location>
</feature>
<feature type="region of interest" description="Disordered" evidence="1">
    <location>
        <begin position="500"/>
        <end position="527"/>
    </location>
</feature>
<organism evidence="3">
    <name type="scientific">Rodentolepis nana</name>
    <name type="common">Dwarf tapeworm</name>
    <name type="synonym">Hymenolepis nana</name>
    <dbReference type="NCBI Taxonomy" id="102285"/>
    <lineage>
        <taxon>Eukaryota</taxon>
        <taxon>Metazoa</taxon>
        <taxon>Spiralia</taxon>
        <taxon>Lophotrochozoa</taxon>
        <taxon>Platyhelminthes</taxon>
        <taxon>Cestoda</taxon>
        <taxon>Eucestoda</taxon>
        <taxon>Cyclophyllidea</taxon>
        <taxon>Hymenolepididae</taxon>
        <taxon>Rodentolepis</taxon>
    </lineage>
</organism>
<feature type="region of interest" description="Disordered" evidence="1">
    <location>
        <begin position="561"/>
        <end position="590"/>
    </location>
</feature>
<protein>
    <submittedName>
        <fullName evidence="3">Ig-like domain-containing protein</fullName>
    </submittedName>
</protein>
<dbReference type="WBParaSite" id="HNAJ_0001115501-mRNA-1">
    <property type="protein sequence ID" value="HNAJ_0001115501-mRNA-1"/>
    <property type="gene ID" value="HNAJ_0001115501"/>
</dbReference>
<accession>A0A158QJ76</accession>
<evidence type="ECO:0000259" key="2">
    <source>
        <dbReference type="PROSITE" id="PS50835"/>
    </source>
</evidence>